<dbReference type="PROSITE" id="PS50893">
    <property type="entry name" value="ABC_TRANSPORTER_2"/>
    <property type="match status" value="2"/>
</dbReference>
<sequence>MQTFEYFATHTIGHWKALIISAVHQRLLQIPAGEKVDVGQLQNNISGDIDRLGTLRYTVMTIFMVPVELAVASVMLYRTIGWSYIPSLVFLIITRHPLSKFIVQAQGAAQSKILQATDGRVAQMSEAIRYMVTIKMLGRAQAFVTGILDKRAKELKALWKKAEVIVTSETISTACTFVALVLCLCLYVTTSKERLEADVAFTVIAIFNIIKSMLSLAVLGTGQYAQAAVSFNRLCEFLDREDLPARSLYPTSTTLSRNSIGFQGAGFGVLNADGSSRMLLRDLNVEFVKRGLNVINGPLGCGKSLLLQSLLSEQRQYEGVVKLRDAPFEPVAYASQNPWFQNGTIRENILFGSPLIRQRYQHVLKTCSLELDLAEFEEGDLKDVGENGSALSGGQRQRIALARALYSNANTVILDDVLSALDSTTATSIVDNCILGPLMKDRTLILVTDNAKCLEKAHLIVRMDDGTIKEVVRKTENDSSLSDRAEATSLALAIPAAPETPPRPVGTPAENAIEMTSPRNSDSWKRNPVTLDSNRRGLLGTGYAMDVVLPGWLSYWTLATFCAPPGTSAGFYLGVFSGLGVAQLALIAASLLLLYRGALRVSRDKHIKLLATVFGASYTWIVNTPAGEVINRFSTDMTSLDDTLMRSLRPVLETYLSIGLRILTVTSMVPIFVLPAVIFTGLGIYTGYRYRFASTAVKRLYAASLSPLHHSIAETASGLVTIRAYRAERTLQDRFSGQVEYHVRSWEAVSDLQRWLAVRMDLYASLICFSAAVLAYLRPGLNPSFMGLGLTLTTGLCTSLMYLVYLSSLLEVEMNSVQRIDEYIEDVPRDPGETSPDEAAPDDWPTRGDVDVQHLTVGYSLDSKEVLEDVSFHAPPGTRVAVVGRTGSGKSSLALSLLRLTTKFSGTIRIDGVDIASLPAELVRQRISLIPQDPTLFNGSLRFNLDLSETVPDEHLQSVLDAVVGTHQWTLDDMVELNGQNFSQGERQLIALARAVVNRSKVVIIDEATASLDQASEARIQTVLRDQFRDCTILAIAHRLDSIVDFDQVLVLDHGRVAQRGHPQTLIEREEGLFYEAYAQQARRTA</sequence>
<dbReference type="SMART" id="SM00382">
    <property type="entry name" value="AAA"/>
    <property type="match status" value="2"/>
</dbReference>
<keyword evidence="5" id="KW-0067">ATP-binding</keyword>
<evidence type="ECO:0000256" key="4">
    <source>
        <dbReference type="ARBA" id="ARBA00022741"/>
    </source>
</evidence>
<evidence type="ECO:0000313" key="13">
    <source>
        <dbReference type="Proteomes" id="UP001583193"/>
    </source>
</evidence>
<dbReference type="CDD" id="cd03244">
    <property type="entry name" value="ABCC_MRP_domain2"/>
    <property type="match status" value="1"/>
</dbReference>
<evidence type="ECO:0008006" key="14">
    <source>
        <dbReference type="Google" id="ProtNLM"/>
    </source>
</evidence>
<reference evidence="12 13" key="1">
    <citation type="journal article" date="2024" name="IMA Fungus">
        <title>IMA Genome - F19 : A genome assembly and annotation guide to empower mycologists, including annotated draft genome sequences of Ceratocystis pirilliformis, Diaporthe australafricana, Fusarium ophioides, Paecilomyces lecythidis, and Sporothrix stenoceras.</title>
        <authorList>
            <person name="Aylward J."/>
            <person name="Wilson A.M."/>
            <person name="Visagie C.M."/>
            <person name="Spraker J."/>
            <person name="Barnes I."/>
            <person name="Buitendag C."/>
            <person name="Ceriani C."/>
            <person name="Del Mar Angel L."/>
            <person name="du Plessis D."/>
            <person name="Fuchs T."/>
            <person name="Gasser K."/>
            <person name="Kramer D."/>
            <person name="Li W."/>
            <person name="Munsamy K."/>
            <person name="Piso A."/>
            <person name="Price J.L."/>
            <person name="Sonnekus B."/>
            <person name="Thomas C."/>
            <person name="van der Nest A."/>
            <person name="van Dijk A."/>
            <person name="van Heerden A."/>
            <person name="van Vuuren N."/>
            <person name="Yilmaz N."/>
            <person name="Duong T.A."/>
            <person name="van der Merwe N.A."/>
            <person name="Wingfield M.J."/>
            <person name="Wingfield B.D."/>
        </authorList>
    </citation>
    <scope>NUCLEOTIDE SEQUENCE [LARGE SCALE GENOMIC DNA]</scope>
    <source>
        <strain evidence="12 13">CMW 18167</strain>
    </source>
</reference>
<comment type="caution">
    <text evidence="12">The sequence shown here is derived from an EMBL/GenBank/DDBJ whole genome shotgun (WGS) entry which is preliminary data.</text>
</comment>
<dbReference type="PROSITE" id="PS50929">
    <property type="entry name" value="ABC_TM1F"/>
    <property type="match status" value="2"/>
</dbReference>
<evidence type="ECO:0000256" key="7">
    <source>
        <dbReference type="ARBA" id="ARBA00023136"/>
    </source>
</evidence>
<keyword evidence="7 9" id="KW-0472">Membrane</keyword>
<dbReference type="EMBL" id="JAVDPF010000013">
    <property type="protein sequence ID" value="KAL1877725.1"/>
    <property type="molecule type" value="Genomic_DNA"/>
</dbReference>
<feature type="domain" description="ABC transporter" evidence="10">
    <location>
        <begin position="852"/>
        <end position="1079"/>
    </location>
</feature>
<evidence type="ECO:0000256" key="5">
    <source>
        <dbReference type="ARBA" id="ARBA00022840"/>
    </source>
</evidence>
<gene>
    <name evidence="12" type="ORF">Plec18167_004691</name>
</gene>
<dbReference type="InterPro" id="IPR050173">
    <property type="entry name" value="ABC_transporter_C-like"/>
</dbReference>
<keyword evidence="13" id="KW-1185">Reference proteome</keyword>
<dbReference type="InterPro" id="IPR017871">
    <property type="entry name" value="ABC_transporter-like_CS"/>
</dbReference>
<name>A0ABR3XPR7_9EURO</name>
<evidence type="ECO:0000256" key="1">
    <source>
        <dbReference type="ARBA" id="ARBA00004141"/>
    </source>
</evidence>
<protein>
    <recommendedName>
        <fullName evidence="14">ABC transporter</fullName>
    </recommendedName>
</protein>
<dbReference type="SUPFAM" id="SSF90123">
    <property type="entry name" value="ABC transporter transmembrane region"/>
    <property type="match status" value="2"/>
</dbReference>
<evidence type="ECO:0000259" key="11">
    <source>
        <dbReference type="PROSITE" id="PS50929"/>
    </source>
</evidence>
<feature type="transmembrane region" description="Helical" evidence="9">
    <location>
        <begin position="571"/>
        <end position="595"/>
    </location>
</feature>
<dbReference type="InterPro" id="IPR011527">
    <property type="entry name" value="ABC1_TM_dom"/>
</dbReference>
<evidence type="ECO:0000256" key="6">
    <source>
        <dbReference type="ARBA" id="ARBA00022989"/>
    </source>
</evidence>
<feature type="transmembrane region" description="Helical" evidence="9">
    <location>
        <begin position="607"/>
        <end position="626"/>
    </location>
</feature>
<feature type="transmembrane region" description="Helical" evidence="9">
    <location>
        <begin position="199"/>
        <end position="220"/>
    </location>
</feature>
<organism evidence="12 13">
    <name type="scientific">Paecilomyces lecythidis</name>
    <dbReference type="NCBI Taxonomy" id="3004212"/>
    <lineage>
        <taxon>Eukaryota</taxon>
        <taxon>Fungi</taxon>
        <taxon>Dikarya</taxon>
        <taxon>Ascomycota</taxon>
        <taxon>Pezizomycotina</taxon>
        <taxon>Eurotiomycetes</taxon>
        <taxon>Eurotiomycetidae</taxon>
        <taxon>Eurotiales</taxon>
        <taxon>Thermoascaceae</taxon>
        <taxon>Paecilomyces</taxon>
    </lineage>
</organism>
<keyword evidence="6 9" id="KW-1133">Transmembrane helix</keyword>
<evidence type="ECO:0000256" key="8">
    <source>
        <dbReference type="SAM" id="MobiDB-lite"/>
    </source>
</evidence>
<feature type="transmembrane region" description="Helical" evidence="9">
    <location>
        <begin position="57"/>
        <end position="77"/>
    </location>
</feature>
<feature type="transmembrane region" description="Helical" evidence="9">
    <location>
        <begin position="762"/>
        <end position="779"/>
    </location>
</feature>
<evidence type="ECO:0000259" key="10">
    <source>
        <dbReference type="PROSITE" id="PS50893"/>
    </source>
</evidence>
<feature type="domain" description="ABC transporter" evidence="10">
    <location>
        <begin position="255"/>
        <end position="490"/>
    </location>
</feature>
<feature type="transmembrane region" description="Helical" evidence="9">
    <location>
        <begin position="164"/>
        <end position="187"/>
    </location>
</feature>
<dbReference type="Gene3D" id="1.20.1560.10">
    <property type="entry name" value="ABC transporter type 1, transmembrane domain"/>
    <property type="match status" value="2"/>
</dbReference>
<dbReference type="InterPro" id="IPR003593">
    <property type="entry name" value="AAA+_ATPase"/>
</dbReference>
<feature type="domain" description="ABC transmembrane type-1" evidence="11">
    <location>
        <begin position="544"/>
        <end position="811"/>
    </location>
</feature>
<feature type="transmembrane region" description="Helical" evidence="9">
    <location>
        <begin position="658"/>
        <end position="685"/>
    </location>
</feature>
<feature type="transmembrane region" description="Helical" evidence="9">
    <location>
        <begin position="785"/>
        <end position="806"/>
    </location>
</feature>
<dbReference type="PANTHER" id="PTHR24223">
    <property type="entry name" value="ATP-BINDING CASSETTE SUB-FAMILY C"/>
    <property type="match status" value="1"/>
</dbReference>
<dbReference type="CDD" id="cd03250">
    <property type="entry name" value="ABCC_MRP_domain1"/>
    <property type="match status" value="1"/>
</dbReference>
<dbReference type="PROSITE" id="PS00211">
    <property type="entry name" value="ABC_TRANSPORTER_1"/>
    <property type="match status" value="2"/>
</dbReference>
<keyword evidence="4" id="KW-0547">Nucleotide-binding</keyword>
<feature type="domain" description="ABC transmembrane type-1" evidence="11">
    <location>
        <begin position="1"/>
        <end position="226"/>
    </location>
</feature>
<dbReference type="CDD" id="cd18604">
    <property type="entry name" value="ABC_6TM_VMR1_D2_like"/>
    <property type="match status" value="1"/>
</dbReference>
<dbReference type="InterPro" id="IPR003439">
    <property type="entry name" value="ABC_transporter-like_ATP-bd"/>
</dbReference>
<comment type="subcellular location">
    <subcellularLocation>
        <location evidence="1">Membrane</location>
        <topology evidence="1">Multi-pass membrane protein</topology>
    </subcellularLocation>
</comment>
<dbReference type="InterPro" id="IPR027417">
    <property type="entry name" value="P-loop_NTPase"/>
</dbReference>
<dbReference type="PANTHER" id="PTHR24223:SF464">
    <property type="entry name" value="ABC-TYPE TRANSPORTER CICA"/>
    <property type="match status" value="1"/>
</dbReference>
<evidence type="ECO:0000256" key="2">
    <source>
        <dbReference type="ARBA" id="ARBA00022448"/>
    </source>
</evidence>
<dbReference type="Pfam" id="PF00005">
    <property type="entry name" value="ABC_tran"/>
    <property type="match status" value="2"/>
</dbReference>
<dbReference type="InterPro" id="IPR036640">
    <property type="entry name" value="ABC1_TM_sf"/>
</dbReference>
<evidence type="ECO:0000256" key="3">
    <source>
        <dbReference type="ARBA" id="ARBA00022692"/>
    </source>
</evidence>
<keyword evidence="3 9" id="KW-0812">Transmembrane</keyword>
<evidence type="ECO:0000256" key="9">
    <source>
        <dbReference type="SAM" id="Phobius"/>
    </source>
</evidence>
<evidence type="ECO:0000313" key="12">
    <source>
        <dbReference type="EMBL" id="KAL1877725.1"/>
    </source>
</evidence>
<keyword evidence="2" id="KW-0813">Transport</keyword>
<dbReference type="SUPFAM" id="SSF52540">
    <property type="entry name" value="P-loop containing nucleoside triphosphate hydrolases"/>
    <property type="match status" value="2"/>
</dbReference>
<dbReference type="Proteomes" id="UP001583193">
    <property type="component" value="Unassembled WGS sequence"/>
</dbReference>
<dbReference type="Gene3D" id="3.40.50.300">
    <property type="entry name" value="P-loop containing nucleotide triphosphate hydrolases"/>
    <property type="match status" value="2"/>
</dbReference>
<dbReference type="Pfam" id="PF00664">
    <property type="entry name" value="ABC_membrane"/>
    <property type="match status" value="2"/>
</dbReference>
<feature type="region of interest" description="Disordered" evidence="8">
    <location>
        <begin position="826"/>
        <end position="846"/>
    </location>
</feature>
<accession>A0ABR3XPR7</accession>
<proteinExistence type="predicted"/>